<feature type="transmembrane region" description="Helical" evidence="2">
    <location>
        <begin position="44"/>
        <end position="67"/>
    </location>
</feature>
<evidence type="ECO:0000313" key="5">
    <source>
        <dbReference type="Proteomes" id="UP000536179"/>
    </source>
</evidence>
<accession>A0A7W5DU45</accession>
<dbReference type="Proteomes" id="UP000536179">
    <property type="component" value="Unassembled WGS sequence"/>
</dbReference>
<keyword evidence="5" id="KW-1185">Reference proteome</keyword>
<gene>
    <name evidence="4" type="ORF">FHS27_000363</name>
</gene>
<dbReference type="InterPro" id="IPR021949">
    <property type="entry name" value="DUF3566_TM"/>
</dbReference>
<dbReference type="AlphaFoldDB" id="A0A7W5DU45"/>
<feature type="transmembrane region" description="Helical" evidence="2">
    <location>
        <begin position="98"/>
        <end position="117"/>
    </location>
</feature>
<keyword evidence="2" id="KW-0472">Membrane</keyword>
<feature type="compositionally biased region" description="Polar residues" evidence="1">
    <location>
        <begin position="8"/>
        <end position="21"/>
    </location>
</feature>
<keyword evidence="2" id="KW-1133">Transmembrane helix</keyword>
<name>A0A7W5DU45_9BACT</name>
<evidence type="ECO:0000256" key="1">
    <source>
        <dbReference type="SAM" id="MobiDB-lite"/>
    </source>
</evidence>
<feature type="region of interest" description="Disordered" evidence="1">
    <location>
        <begin position="1"/>
        <end position="21"/>
    </location>
</feature>
<organism evidence="4 5">
    <name type="scientific">Aporhodopirellula rubra</name>
    <dbReference type="NCBI Taxonomy" id="980271"/>
    <lineage>
        <taxon>Bacteria</taxon>
        <taxon>Pseudomonadati</taxon>
        <taxon>Planctomycetota</taxon>
        <taxon>Planctomycetia</taxon>
        <taxon>Pirellulales</taxon>
        <taxon>Pirellulaceae</taxon>
        <taxon>Aporhodopirellula</taxon>
    </lineage>
</organism>
<reference evidence="4 5" key="1">
    <citation type="submission" date="2020-08" db="EMBL/GenBank/DDBJ databases">
        <title>Genomic Encyclopedia of Type Strains, Phase III (KMG-III): the genomes of soil and plant-associated and newly described type strains.</title>
        <authorList>
            <person name="Whitman W."/>
        </authorList>
    </citation>
    <scope>NUCLEOTIDE SEQUENCE [LARGE SCALE GENOMIC DNA]</scope>
    <source>
        <strain evidence="4 5">CECT 8075</strain>
    </source>
</reference>
<dbReference type="Pfam" id="PF12089">
    <property type="entry name" value="DUF3566"/>
    <property type="match status" value="1"/>
</dbReference>
<protein>
    <recommendedName>
        <fullName evidence="3">DUF3566 domain-containing protein</fullName>
    </recommendedName>
</protein>
<keyword evidence="2" id="KW-0812">Transmembrane</keyword>
<comment type="caution">
    <text evidence="4">The sequence shown here is derived from an EMBL/GenBank/DDBJ whole genome shotgun (WGS) entry which is preliminary data.</text>
</comment>
<evidence type="ECO:0000256" key="2">
    <source>
        <dbReference type="SAM" id="Phobius"/>
    </source>
</evidence>
<dbReference type="EMBL" id="JACHXU010000001">
    <property type="protein sequence ID" value="MBB3204599.1"/>
    <property type="molecule type" value="Genomic_DNA"/>
</dbReference>
<evidence type="ECO:0000259" key="3">
    <source>
        <dbReference type="Pfam" id="PF12089"/>
    </source>
</evidence>
<feature type="transmembrane region" description="Helical" evidence="2">
    <location>
        <begin position="74"/>
        <end position="92"/>
    </location>
</feature>
<evidence type="ECO:0000313" key="4">
    <source>
        <dbReference type="EMBL" id="MBB3204599.1"/>
    </source>
</evidence>
<proteinExistence type="predicted"/>
<feature type="domain" description="DUF3566" evidence="3">
    <location>
        <begin position="92"/>
        <end position="123"/>
    </location>
</feature>
<dbReference type="RefSeq" id="WP_184300814.1">
    <property type="nucleotide sequence ID" value="NZ_JACHXU010000001.1"/>
</dbReference>
<sequence>MSVPPSNPYGTPTAASSMSGFSSGQMRSMRLKRLDPLSCGKMLGALYVFIGLLMSVFMIAITVLGVAGAGGNNIAAGLAGGVIGAVFMPIFYGVIGFIGGLIMAFLYNLCASVIGGIEMQFEE</sequence>